<reference evidence="7 8" key="1">
    <citation type="submission" date="2024-02" db="EMBL/GenBank/DDBJ databases">
        <title>A chromosome-level genome assembly of Drosophila madeirensis, a fruit fly species endemic to Madeira island.</title>
        <authorList>
            <person name="Tomihara K."/>
            <person name="Llopart A."/>
            <person name="Yamamoto D."/>
        </authorList>
    </citation>
    <scope>NUCLEOTIDE SEQUENCE [LARGE SCALE GENOMIC DNA]</scope>
    <source>
        <strain evidence="7 8">RF1</strain>
    </source>
</reference>
<name>A0AAU9EZ74_DROMD</name>
<keyword evidence="5" id="KW-1133">Transmembrane helix</keyword>
<dbReference type="InterPro" id="IPR001841">
    <property type="entry name" value="Znf_RING"/>
</dbReference>
<dbReference type="InterPro" id="IPR013083">
    <property type="entry name" value="Znf_RING/FYVE/PHD"/>
</dbReference>
<proteinExistence type="predicted"/>
<organism evidence="7 8">
    <name type="scientific">Drosophila madeirensis</name>
    <name type="common">Fruit fly</name>
    <dbReference type="NCBI Taxonomy" id="30013"/>
    <lineage>
        <taxon>Eukaryota</taxon>
        <taxon>Metazoa</taxon>
        <taxon>Ecdysozoa</taxon>
        <taxon>Arthropoda</taxon>
        <taxon>Hexapoda</taxon>
        <taxon>Insecta</taxon>
        <taxon>Pterygota</taxon>
        <taxon>Neoptera</taxon>
        <taxon>Endopterygota</taxon>
        <taxon>Diptera</taxon>
        <taxon>Brachycera</taxon>
        <taxon>Muscomorpha</taxon>
        <taxon>Ephydroidea</taxon>
        <taxon>Drosophilidae</taxon>
        <taxon>Drosophila</taxon>
        <taxon>Sophophora</taxon>
    </lineage>
</organism>
<evidence type="ECO:0000313" key="7">
    <source>
        <dbReference type="EMBL" id="BFF90294.1"/>
    </source>
</evidence>
<dbReference type="SMART" id="SM00184">
    <property type="entry name" value="RING"/>
    <property type="match status" value="2"/>
</dbReference>
<gene>
    <name evidence="7" type="ORF">DMAD_08846</name>
</gene>
<accession>A0AAU9EZ74</accession>
<dbReference type="PROSITE" id="PS50089">
    <property type="entry name" value="ZF_RING_2"/>
    <property type="match status" value="2"/>
</dbReference>
<dbReference type="Gene3D" id="3.30.40.10">
    <property type="entry name" value="Zinc/RING finger domain, C3HC4 (zinc finger)"/>
    <property type="match status" value="2"/>
</dbReference>
<evidence type="ECO:0000256" key="1">
    <source>
        <dbReference type="ARBA" id="ARBA00022771"/>
    </source>
</evidence>
<feature type="region of interest" description="Disordered" evidence="4">
    <location>
        <begin position="33"/>
        <end position="58"/>
    </location>
</feature>
<evidence type="ECO:0000256" key="5">
    <source>
        <dbReference type="SAM" id="Phobius"/>
    </source>
</evidence>
<dbReference type="AlphaFoldDB" id="A0AAU9EZ74"/>
<keyword evidence="1 3" id="KW-0863">Zinc-finger</keyword>
<keyword evidence="2" id="KW-0862">Zinc</keyword>
<sequence length="165" mass="18556">MVYLNIILGIVTVVVSAGIAVYLSWPNYQQVPPHQTRRRVEEETNKTGGRPTNKLESQKCRKSEPGDRCASCTEEMPSDDMYRMQCGHALHNACFQVFRYICPNCFMCGQTVNLTMPGDPCIICFDLLTKDEMQHLKCHHALHKVCASELKAKGATNCPLCRASM</sequence>
<evidence type="ECO:0000313" key="8">
    <source>
        <dbReference type="Proteomes" id="UP001500889"/>
    </source>
</evidence>
<dbReference type="EMBL" id="AP029263">
    <property type="protein sequence ID" value="BFF90294.1"/>
    <property type="molecule type" value="Genomic_DNA"/>
</dbReference>
<protein>
    <recommendedName>
        <fullName evidence="6">RING-type domain-containing protein</fullName>
    </recommendedName>
</protein>
<evidence type="ECO:0000256" key="4">
    <source>
        <dbReference type="SAM" id="MobiDB-lite"/>
    </source>
</evidence>
<dbReference type="Pfam" id="PF13639">
    <property type="entry name" value="zf-RING_2"/>
    <property type="match status" value="1"/>
</dbReference>
<dbReference type="GO" id="GO:0008270">
    <property type="term" value="F:zinc ion binding"/>
    <property type="evidence" value="ECO:0007669"/>
    <property type="project" value="UniProtKB-KW"/>
</dbReference>
<dbReference type="SUPFAM" id="SSF57850">
    <property type="entry name" value="RING/U-box"/>
    <property type="match status" value="2"/>
</dbReference>
<keyword evidence="5" id="KW-0472">Membrane</keyword>
<evidence type="ECO:0000259" key="6">
    <source>
        <dbReference type="PROSITE" id="PS50089"/>
    </source>
</evidence>
<keyword evidence="8" id="KW-1185">Reference proteome</keyword>
<feature type="transmembrane region" description="Helical" evidence="5">
    <location>
        <begin position="6"/>
        <end position="25"/>
    </location>
</feature>
<keyword evidence="5" id="KW-0812">Transmembrane</keyword>
<evidence type="ECO:0000256" key="2">
    <source>
        <dbReference type="ARBA" id="ARBA00022833"/>
    </source>
</evidence>
<feature type="domain" description="RING-type" evidence="6">
    <location>
        <begin position="69"/>
        <end position="105"/>
    </location>
</feature>
<dbReference type="Proteomes" id="UP001500889">
    <property type="component" value="Chromosome O"/>
</dbReference>
<keyword evidence="1 3" id="KW-0479">Metal-binding</keyword>
<evidence type="ECO:0000256" key="3">
    <source>
        <dbReference type="PROSITE-ProRule" id="PRU00175"/>
    </source>
</evidence>
<feature type="domain" description="RING-type" evidence="6">
    <location>
        <begin position="121"/>
        <end position="162"/>
    </location>
</feature>